<name>A0A7W3SXL8_9BACL</name>
<proteinExistence type="predicted"/>
<evidence type="ECO:0000313" key="1">
    <source>
        <dbReference type="EMBL" id="MBA9088015.1"/>
    </source>
</evidence>
<dbReference type="GO" id="GO:0046983">
    <property type="term" value="F:protein dimerization activity"/>
    <property type="evidence" value="ECO:0007669"/>
    <property type="project" value="InterPro"/>
</dbReference>
<dbReference type="InterPro" id="IPR036638">
    <property type="entry name" value="HLH_DNA-bd_sf"/>
</dbReference>
<dbReference type="SUPFAM" id="SSF140500">
    <property type="entry name" value="BAS1536-like"/>
    <property type="match status" value="1"/>
</dbReference>
<dbReference type="InterPro" id="IPR037208">
    <property type="entry name" value="Spo0E-like_sf"/>
</dbReference>
<comment type="caution">
    <text evidence="1">The sequence shown here is derived from an EMBL/GenBank/DDBJ whole genome shotgun (WGS) entry which is preliminary data.</text>
</comment>
<dbReference type="EMBL" id="JACJIP010000040">
    <property type="protein sequence ID" value="MBA9088015.1"/>
    <property type="molecule type" value="Genomic_DNA"/>
</dbReference>
<dbReference type="RefSeq" id="WP_246334682.1">
    <property type="nucleotide sequence ID" value="NZ_JACJIP010000040.1"/>
</dbReference>
<sequence length="69" mass="7814">MMAYPAFGNLSRTSSRPQISSELLVTIEDLRTEMMNAADDENFSSDTVLELSQRLDNYIVQAQIQMLGR</sequence>
<keyword evidence="2" id="KW-1185">Reference proteome</keyword>
<dbReference type="Proteomes" id="UP000567067">
    <property type="component" value="Unassembled WGS sequence"/>
</dbReference>
<dbReference type="AlphaFoldDB" id="A0A7W3SXL8"/>
<evidence type="ECO:0000313" key="2">
    <source>
        <dbReference type="Proteomes" id="UP000567067"/>
    </source>
</evidence>
<dbReference type="GO" id="GO:0043937">
    <property type="term" value="P:regulation of sporulation"/>
    <property type="evidence" value="ECO:0007669"/>
    <property type="project" value="InterPro"/>
</dbReference>
<gene>
    <name evidence="1" type="ORF">FHR92_004508</name>
</gene>
<organism evidence="1 2">
    <name type="scientific">Fontibacillus solani</name>
    <dbReference type="NCBI Taxonomy" id="1572857"/>
    <lineage>
        <taxon>Bacteria</taxon>
        <taxon>Bacillati</taxon>
        <taxon>Bacillota</taxon>
        <taxon>Bacilli</taxon>
        <taxon>Bacillales</taxon>
        <taxon>Paenibacillaceae</taxon>
        <taxon>Fontibacillus</taxon>
    </lineage>
</organism>
<dbReference type="Pfam" id="PF09388">
    <property type="entry name" value="SpoOE-like"/>
    <property type="match status" value="1"/>
</dbReference>
<reference evidence="1 2" key="1">
    <citation type="submission" date="2020-08" db="EMBL/GenBank/DDBJ databases">
        <title>Genomic Encyclopedia of Type Strains, Phase III (KMG-III): the genomes of soil and plant-associated and newly described type strains.</title>
        <authorList>
            <person name="Whitman W."/>
        </authorList>
    </citation>
    <scope>NUCLEOTIDE SEQUENCE [LARGE SCALE GENOMIC DNA]</scope>
    <source>
        <strain evidence="1 2">CECT 8693</strain>
    </source>
</reference>
<dbReference type="Gene3D" id="4.10.280.10">
    <property type="entry name" value="Helix-loop-helix DNA-binding domain"/>
    <property type="match status" value="1"/>
</dbReference>
<protein>
    <recommendedName>
        <fullName evidence="3">Sporulation protein Spo0E</fullName>
    </recommendedName>
</protein>
<dbReference type="InterPro" id="IPR018540">
    <property type="entry name" value="Spo0E-like"/>
</dbReference>
<evidence type="ECO:0008006" key="3">
    <source>
        <dbReference type="Google" id="ProtNLM"/>
    </source>
</evidence>
<accession>A0A7W3SXL8</accession>